<name>A0A7W4Z3B9_9ACTN</name>
<dbReference type="AlphaFoldDB" id="A0A7W4Z3B9"/>
<proteinExistence type="predicted"/>
<evidence type="ECO:0000313" key="1">
    <source>
        <dbReference type="EMBL" id="MBB3044898.1"/>
    </source>
</evidence>
<reference evidence="1 2" key="1">
    <citation type="submission" date="2020-08" db="EMBL/GenBank/DDBJ databases">
        <title>Sequencing the genomes of 1000 actinobacteria strains.</title>
        <authorList>
            <person name="Klenk H.-P."/>
        </authorList>
    </citation>
    <scope>NUCLEOTIDE SEQUENCE [LARGE SCALE GENOMIC DNA]</scope>
    <source>
        <strain evidence="1 2">DSM 105498</strain>
    </source>
</reference>
<organism evidence="1 2">
    <name type="scientific">Nocardioides soli</name>
    <dbReference type="NCBI Taxonomy" id="1036020"/>
    <lineage>
        <taxon>Bacteria</taxon>
        <taxon>Bacillati</taxon>
        <taxon>Actinomycetota</taxon>
        <taxon>Actinomycetes</taxon>
        <taxon>Propionibacteriales</taxon>
        <taxon>Nocardioidaceae</taxon>
        <taxon>Nocardioides</taxon>
    </lineage>
</organism>
<accession>A0A7W4Z3B9</accession>
<protein>
    <submittedName>
        <fullName evidence="1">Putative nucleic acid-binding Zn ribbon protein</fullName>
    </submittedName>
</protein>
<dbReference type="EMBL" id="JACHWR010000004">
    <property type="protein sequence ID" value="MBB3044898.1"/>
    <property type="molecule type" value="Genomic_DNA"/>
</dbReference>
<evidence type="ECO:0000313" key="2">
    <source>
        <dbReference type="Proteomes" id="UP000589626"/>
    </source>
</evidence>
<keyword evidence="2" id="KW-1185">Reference proteome</keyword>
<gene>
    <name evidence="1" type="ORF">FHU40_004751</name>
</gene>
<sequence length="54" mass="6310">MWGQTTSPDEDMLLFDGLCVWCEQPMDEVSIMENNRVTCSDRCRQARSRANRAR</sequence>
<dbReference type="Proteomes" id="UP000589626">
    <property type="component" value="Unassembled WGS sequence"/>
</dbReference>
<comment type="caution">
    <text evidence="1">The sequence shown here is derived from an EMBL/GenBank/DDBJ whole genome shotgun (WGS) entry which is preliminary data.</text>
</comment>